<gene>
    <name evidence="3" type="ORF">CLG_B0464</name>
</gene>
<feature type="transmembrane region" description="Helical" evidence="1">
    <location>
        <begin position="20"/>
        <end position="44"/>
    </location>
</feature>
<dbReference type="PANTHER" id="PTHR40446">
    <property type="entry name" value="N-ACETYLGLUCOSAMINE-1-PHOSPHODIESTER ALPHA-N-ACETYLGLUCOSAMINIDASE"/>
    <property type="match status" value="1"/>
</dbReference>
<evidence type="ECO:0000313" key="3">
    <source>
        <dbReference type="EMBL" id="EES92110.1"/>
    </source>
</evidence>
<protein>
    <recommendedName>
        <fullName evidence="2">Phosphodiester glycosidase domain-containing protein</fullName>
    </recommendedName>
</protein>
<evidence type="ECO:0000313" key="4">
    <source>
        <dbReference type="Proteomes" id="UP000006160"/>
    </source>
</evidence>
<reference evidence="3 4" key="1">
    <citation type="submission" date="2009-10" db="EMBL/GenBank/DDBJ databases">
        <authorList>
            <person name="Shrivastava S."/>
            <person name="Brinkac L.B."/>
            <person name="Brown J.L."/>
            <person name="Bruce D.B."/>
            <person name="Detter C."/>
            <person name="Green L.D."/>
            <person name="Munk C.A."/>
            <person name="Rogers Y.C."/>
            <person name="Tapia R."/>
            <person name="Saunders E.S."/>
            <person name="Sims D.R."/>
            <person name="Smith L.A."/>
            <person name="Smith T.J."/>
            <person name="Sutton G."/>
            <person name="Brettin T."/>
        </authorList>
    </citation>
    <scope>NUCLEOTIDE SEQUENCE [LARGE SCALE GENOMIC DNA]</scope>
    <source>
        <strain evidence="4">D str. 1873</strain>
    </source>
</reference>
<dbReference type="Pfam" id="PF09992">
    <property type="entry name" value="NAGPA"/>
    <property type="match status" value="1"/>
</dbReference>
<sequence>MKTTKKHSNIKGNKKTKFSWKMFISFIVFEFIFTGITGPFMLYYGPFENAKNTMVGAAMTTMTHQWIATTFLSQDRINEILNKNKVQDIRQDNSDGDEIKIKNTHDNTIERYNIDGEGSTYKGYVLIIHNPKRVKVGYSSKLPKVGETTSKIARNYRAIAAVNAGGFTDASANGQQWAGNGGQPSGIIMSNGTTIYNDYKNNSIKDDIVAMTKEGKLLVGKHTVNELKEKNVTDAVSFGPALIVNGKKTIKSGDGNWGTAPRTAIGQRKDGSIILLVLDGKHIKRLAATLRDVQDVLYEYGAYNASNLDGGSSTTMYYEGKVINEPSNALGERSIPSVIYVEP</sequence>
<dbReference type="RefSeq" id="WP_004443601.1">
    <property type="nucleotide sequence ID" value="NZ_ACSJ01000001.1"/>
</dbReference>
<keyword evidence="1" id="KW-1133">Transmembrane helix</keyword>
<dbReference type="GeneID" id="66319100"/>
<dbReference type="PANTHER" id="PTHR40446:SF2">
    <property type="entry name" value="N-ACETYLGLUCOSAMINE-1-PHOSPHODIESTER ALPHA-N-ACETYLGLUCOSAMINIDASE"/>
    <property type="match status" value="1"/>
</dbReference>
<name>A0A9P2LM26_CLOBO</name>
<organism evidence="3 4">
    <name type="scientific">Clostridium botulinum D str. 1873</name>
    <dbReference type="NCBI Taxonomy" id="592027"/>
    <lineage>
        <taxon>Bacteria</taxon>
        <taxon>Bacillati</taxon>
        <taxon>Bacillota</taxon>
        <taxon>Clostridia</taxon>
        <taxon>Eubacteriales</taxon>
        <taxon>Clostridiaceae</taxon>
        <taxon>Clostridium</taxon>
    </lineage>
</organism>
<dbReference type="InterPro" id="IPR018711">
    <property type="entry name" value="NAGPA"/>
</dbReference>
<accession>A0A9P2LM26</accession>
<feature type="domain" description="Phosphodiester glycosidase" evidence="2">
    <location>
        <begin position="157"/>
        <end position="341"/>
    </location>
</feature>
<keyword evidence="1" id="KW-0812">Transmembrane</keyword>
<evidence type="ECO:0000259" key="2">
    <source>
        <dbReference type="Pfam" id="PF09992"/>
    </source>
</evidence>
<proteinExistence type="predicted"/>
<dbReference type="EMBL" id="ACSJ01000001">
    <property type="protein sequence ID" value="EES92110.1"/>
    <property type="molecule type" value="Genomic_DNA"/>
</dbReference>
<dbReference type="Proteomes" id="UP000006160">
    <property type="component" value="Unassembled WGS sequence"/>
</dbReference>
<evidence type="ECO:0000256" key="1">
    <source>
        <dbReference type="SAM" id="Phobius"/>
    </source>
</evidence>
<comment type="caution">
    <text evidence="3">The sequence shown here is derived from an EMBL/GenBank/DDBJ whole genome shotgun (WGS) entry which is preliminary data.</text>
</comment>
<keyword evidence="1" id="KW-0472">Membrane</keyword>
<dbReference type="AlphaFoldDB" id="A0A9P2LM26"/>